<gene>
    <name evidence="6" type="ORF">E1757_17885</name>
</gene>
<keyword evidence="4" id="KW-0812">Transmembrane</keyword>
<dbReference type="GO" id="GO:0043565">
    <property type="term" value="F:sequence-specific DNA binding"/>
    <property type="evidence" value="ECO:0007669"/>
    <property type="project" value="InterPro"/>
</dbReference>
<evidence type="ECO:0000256" key="2">
    <source>
        <dbReference type="ARBA" id="ARBA00023125"/>
    </source>
</evidence>
<dbReference type="OrthoDB" id="1975037at2"/>
<keyword evidence="2" id="KW-0238">DNA-binding</keyword>
<dbReference type="GO" id="GO:0003700">
    <property type="term" value="F:DNA-binding transcription factor activity"/>
    <property type="evidence" value="ECO:0007669"/>
    <property type="project" value="InterPro"/>
</dbReference>
<dbReference type="PROSITE" id="PS00041">
    <property type="entry name" value="HTH_ARAC_FAMILY_1"/>
    <property type="match status" value="1"/>
</dbReference>
<dbReference type="EMBL" id="SMRT01000008">
    <property type="protein sequence ID" value="TDF96260.1"/>
    <property type="molecule type" value="Genomic_DNA"/>
</dbReference>
<keyword evidence="7" id="KW-1185">Reference proteome</keyword>
<keyword evidence="3" id="KW-0804">Transcription</keyword>
<keyword evidence="1" id="KW-0805">Transcription regulation</keyword>
<feature type="domain" description="HTH araC/xylS-type" evidence="5">
    <location>
        <begin position="695"/>
        <end position="792"/>
    </location>
</feature>
<feature type="transmembrane region" description="Helical" evidence="4">
    <location>
        <begin position="46"/>
        <end position="68"/>
    </location>
</feature>
<name>A0A4R5KNT0_9BACL</name>
<sequence>MPSRHGMSGLFFNLEPGGIDMLSKWIERIRQFINPLLPRANYLNRLIWFGCLSVSIPIVLAGSAYYHFSIVKLTDQFKVDNLASITLLKDRMENVLTAVELESLKISANSLVKDNMGKPEFDDYMLFGMILNTFQVHKNSSSLISEIMLYDKLSNAVLTNNYGYLPYMAYKDHDDIDIIMHMDGSGKWVHLPNASQDGYLSFVRKLPLMTIGDQAQGVLAIHVQEDVLEKNLVNYSFAKEQSLMLLDSHNNIILHSKGRNALGQSSALFAGLQEIIKDDNPTGQMTILDDKQERYLAVYYKTTFGRTYISLLPERAMTKELTWIRWVIVSSVLALLIFALLLIYFASKRAYNPIEQLIRYGEHIGNGQPLSPNGNDIEYIKSCLSYLNEQSESLNHYLQKISPNIRNQFLQKLLSGSAVSRASLLDECREQQIPVEGTFVVLVAIVENMFKEKRFLPSEGSIVMFAVTNVMNELLVKSQLTGYILEKNEREGIAILHFNGEASEGEIRERTKAFALEIREALATYLSFSMSVGVGKAYSGIAALAESYREAKLALQHRIINDSDPVLFAEEMEQTGRQSMFFYPNEQEKIIVDALARGEMELAEQALNQFAQIVRGSESYNTIYQCYHVLLSSIIQSLEEKGPGMLDSLEDNWFDQLKARQTSREIYEWFIEIIFPLYKRITEESRKKGAKLAIQVVCKQIKENVGGNHSLIDFADMVGLSPSYLSKLFKKELGVSFVEYVMESKVNKAKKLLEDTDYSVMEIAEMVGYSERNLNRAFQRYVNMSPKQYRLSHR</sequence>
<dbReference type="PANTHER" id="PTHR43280:SF28">
    <property type="entry name" value="HTH-TYPE TRANSCRIPTIONAL ACTIVATOR RHAS"/>
    <property type="match status" value="1"/>
</dbReference>
<organism evidence="6 7">
    <name type="scientific">Paenibacillus piri</name>
    <dbReference type="NCBI Taxonomy" id="2547395"/>
    <lineage>
        <taxon>Bacteria</taxon>
        <taxon>Bacillati</taxon>
        <taxon>Bacillota</taxon>
        <taxon>Bacilli</taxon>
        <taxon>Bacillales</taxon>
        <taxon>Paenibacillaceae</taxon>
        <taxon>Paenibacillus</taxon>
    </lineage>
</organism>
<evidence type="ECO:0000256" key="4">
    <source>
        <dbReference type="SAM" id="Phobius"/>
    </source>
</evidence>
<evidence type="ECO:0000313" key="7">
    <source>
        <dbReference type="Proteomes" id="UP000295636"/>
    </source>
</evidence>
<comment type="caution">
    <text evidence="6">The sequence shown here is derived from an EMBL/GenBank/DDBJ whole genome shotgun (WGS) entry which is preliminary data.</text>
</comment>
<dbReference type="SMART" id="SM00342">
    <property type="entry name" value="HTH_ARAC"/>
    <property type="match status" value="1"/>
</dbReference>
<proteinExistence type="predicted"/>
<feature type="transmembrane region" description="Helical" evidence="4">
    <location>
        <begin position="323"/>
        <end position="346"/>
    </location>
</feature>
<dbReference type="InterPro" id="IPR009057">
    <property type="entry name" value="Homeodomain-like_sf"/>
</dbReference>
<dbReference type="Pfam" id="PF17853">
    <property type="entry name" value="GGDEF_2"/>
    <property type="match status" value="1"/>
</dbReference>
<dbReference type="SUPFAM" id="SSF46689">
    <property type="entry name" value="Homeodomain-like"/>
    <property type="match status" value="2"/>
</dbReference>
<keyword evidence="4" id="KW-0472">Membrane</keyword>
<dbReference type="AlphaFoldDB" id="A0A4R5KNT0"/>
<dbReference type="InterPro" id="IPR018062">
    <property type="entry name" value="HTH_AraC-typ_CS"/>
</dbReference>
<dbReference type="Gene3D" id="1.10.10.60">
    <property type="entry name" value="Homeodomain-like"/>
    <property type="match status" value="2"/>
</dbReference>
<dbReference type="PROSITE" id="PS01124">
    <property type="entry name" value="HTH_ARAC_FAMILY_2"/>
    <property type="match status" value="1"/>
</dbReference>
<reference evidence="6 7" key="1">
    <citation type="submission" date="2019-03" db="EMBL/GenBank/DDBJ databases">
        <title>This is whole genome sequence of Paenibacillus sp MS74 strain.</title>
        <authorList>
            <person name="Trinh H.N."/>
        </authorList>
    </citation>
    <scope>NUCLEOTIDE SEQUENCE [LARGE SCALE GENOMIC DNA]</scope>
    <source>
        <strain evidence="6 7">MS74</strain>
    </source>
</reference>
<evidence type="ECO:0000256" key="1">
    <source>
        <dbReference type="ARBA" id="ARBA00023015"/>
    </source>
</evidence>
<dbReference type="InterPro" id="IPR041522">
    <property type="entry name" value="CdaR_GGDEF"/>
</dbReference>
<keyword evidence="4" id="KW-1133">Transmembrane helix</keyword>
<evidence type="ECO:0000259" key="5">
    <source>
        <dbReference type="PROSITE" id="PS01124"/>
    </source>
</evidence>
<accession>A0A4R5KNT0</accession>
<dbReference type="Proteomes" id="UP000295636">
    <property type="component" value="Unassembled WGS sequence"/>
</dbReference>
<evidence type="ECO:0000313" key="6">
    <source>
        <dbReference type="EMBL" id="TDF96260.1"/>
    </source>
</evidence>
<protein>
    <submittedName>
        <fullName evidence="6">AraC family transcriptional regulator</fullName>
    </submittedName>
</protein>
<evidence type="ECO:0000256" key="3">
    <source>
        <dbReference type="ARBA" id="ARBA00023163"/>
    </source>
</evidence>
<dbReference type="PANTHER" id="PTHR43280">
    <property type="entry name" value="ARAC-FAMILY TRANSCRIPTIONAL REGULATOR"/>
    <property type="match status" value="1"/>
</dbReference>
<dbReference type="Pfam" id="PF12833">
    <property type="entry name" value="HTH_18"/>
    <property type="match status" value="1"/>
</dbReference>
<dbReference type="InterPro" id="IPR018060">
    <property type="entry name" value="HTH_AraC"/>
</dbReference>